<dbReference type="InterPro" id="IPR006620">
    <property type="entry name" value="Pro_4_hyd_alph"/>
</dbReference>
<dbReference type="Gene3D" id="1.25.40.10">
    <property type="entry name" value="Tetratricopeptide repeat domain"/>
    <property type="match status" value="1"/>
</dbReference>
<dbReference type="EMBL" id="CAXLJM020000129">
    <property type="protein sequence ID" value="CAL8139599.1"/>
    <property type="molecule type" value="Genomic_DNA"/>
</dbReference>
<evidence type="ECO:0000256" key="4">
    <source>
        <dbReference type="ARBA" id="ARBA00004496"/>
    </source>
</evidence>
<dbReference type="PANTHER" id="PTHR13493:SF3">
    <property type="entry name" value="RRNA N6-ADENOSINE-METHYLTRANSFERASE ZCCHC4"/>
    <property type="match status" value="1"/>
</dbReference>
<gene>
    <name evidence="19" type="ORF">ODALV1_LOCUS27904</name>
</gene>
<dbReference type="Pfam" id="PF13640">
    <property type="entry name" value="2OG-FeII_Oxy_3"/>
    <property type="match status" value="1"/>
</dbReference>
<evidence type="ECO:0000256" key="12">
    <source>
        <dbReference type="ARBA" id="ARBA00022964"/>
    </source>
</evidence>
<dbReference type="PANTHER" id="PTHR13493">
    <property type="entry name" value="ZINC FINGER CCHC DOMAIN-CONTAINING"/>
    <property type="match status" value="1"/>
</dbReference>
<accession>A0ABP1RZI9</accession>
<evidence type="ECO:0000256" key="15">
    <source>
        <dbReference type="ARBA" id="ARBA00023180"/>
    </source>
</evidence>
<evidence type="ECO:0000256" key="7">
    <source>
        <dbReference type="ARBA" id="ARBA00022490"/>
    </source>
</evidence>
<keyword evidence="7" id="KW-0963">Cytoplasm</keyword>
<dbReference type="InterPro" id="IPR044862">
    <property type="entry name" value="Pro_4_hyd_alph_FE2OG_OXY"/>
</dbReference>
<evidence type="ECO:0000256" key="1">
    <source>
        <dbReference type="ARBA" id="ARBA00001961"/>
    </source>
</evidence>
<evidence type="ECO:0000256" key="2">
    <source>
        <dbReference type="ARBA" id="ARBA00002035"/>
    </source>
</evidence>
<dbReference type="SMART" id="SM00702">
    <property type="entry name" value="P4Hc"/>
    <property type="match status" value="1"/>
</dbReference>
<evidence type="ECO:0000256" key="11">
    <source>
        <dbReference type="ARBA" id="ARBA00022824"/>
    </source>
</evidence>
<evidence type="ECO:0000256" key="5">
    <source>
        <dbReference type="ARBA" id="ARBA00006511"/>
    </source>
</evidence>
<name>A0ABP1RZI9_9HEXA</name>
<comment type="subcellular location">
    <subcellularLocation>
        <location evidence="4">Cytoplasm</location>
    </subcellularLocation>
    <subcellularLocation>
        <location evidence="3">Endoplasmic reticulum lumen</location>
    </subcellularLocation>
</comment>
<comment type="similarity">
    <text evidence="5">Belongs to the P4HA family.</text>
</comment>
<evidence type="ECO:0000259" key="18">
    <source>
        <dbReference type="PROSITE" id="PS51471"/>
    </source>
</evidence>
<dbReference type="Pfam" id="PF08336">
    <property type="entry name" value="P4Ha_N"/>
    <property type="match status" value="1"/>
</dbReference>
<dbReference type="InterPro" id="IPR005123">
    <property type="entry name" value="Oxoglu/Fe-dep_dioxygenase_dom"/>
</dbReference>
<evidence type="ECO:0000256" key="9">
    <source>
        <dbReference type="ARBA" id="ARBA00022679"/>
    </source>
</evidence>
<evidence type="ECO:0000256" key="8">
    <source>
        <dbReference type="ARBA" id="ARBA00022603"/>
    </source>
</evidence>
<proteinExistence type="inferred from homology"/>
<keyword evidence="8" id="KW-0489">Methyltransferase</keyword>
<dbReference type="InterPro" id="IPR011990">
    <property type="entry name" value="TPR-like_helical_dom_sf"/>
</dbReference>
<dbReference type="Proteomes" id="UP001642540">
    <property type="component" value="Unassembled WGS sequence"/>
</dbReference>
<keyword evidence="10" id="KW-0479">Metal-binding</keyword>
<evidence type="ECO:0000256" key="13">
    <source>
        <dbReference type="ARBA" id="ARBA00023002"/>
    </source>
</evidence>
<reference evidence="19 20" key="1">
    <citation type="submission" date="2024-08" db="EMBL/GenBank/DDBJ databases">
        <authorList>
            <person name="Cucini C."/>
            <person name="Frati F."/>
        </authorList>
    </citation>
    <scope>NUCLEOTIDE SEQUENCE [LARGE SCALE GENOMIC DNA]</scope>
</reference>
<feature type="region of interest" description="Disordered" evidence="16">
    <location>
        <begin position="639"/>
        <end position="661"/>
    </location>
</feature>
<organism evidence="19 20">
    <name type="scientific">Orchesella dallaii</name>
    <dbReference type="NCBI Taxonomy" id="48710"/>
    <lineage>
        <taxon>Eukaryota</taxon>
        <taxon>Metazoa</taxon>
        <taxon>Ecdysozoa</taxon>
        <taxon>Arthropoda</taxon>
        <taxon>Hexapoda</taxon>
        <taxon>Collembola</taxon>
        <taxon>Entomobryomorpha</taxon>
        <taxon>Entomobryoidea</taxon>
        <taxon>Orchesellidae</taxon>
        <taxon>Orchesellinae</taxon>
        <taxon>Orchesella</taxon>
    </lineage>
</organism>
<dbReference type="Gene3D" id="6.10.140.1460">
    <property type="match status" value="1"/>
</dbReference>
<keyword evidence="11" id="KW-0256">Endoplasmic reticulum</keyword>
<keyword evidence="12" id="KW-0223">Dioxygenase</keyword>
<dbReference type="InterPro" id="IPR013547">
    <property type="entry name" value="P4H_N"/>
</dbReference>
<evidence type="ECO:0000313" key="20">
    <source>
        <dbReference type="Proteomes" id="UP001642540"/>
    </source>
</evidence>
<keyword evidence="20" id="KW-1185">Reference proteome</keyword>
<comment type="cofactor">
    <cofactor evidence="1">
        <name>L-ascorbate</name>
        <dbReference type="ChEBI" id="CHEBI:38290"/>
    </cofactor>
</comment>
<dbReference type="EC" id="1.14.11.2" evidence="6"/>
<evidence type="ECO:0000256" key="10">
    <source>
        <dbReference type="ARBA" id="ARBA00022723"/>
    </source>
</evidence>
<evidence type="ECO:0000256" key="6">
    <source>
        <dbReference type="ARBA" id="ARBA00012269"/>
    </source>
</evidence>
<keyword evidence="15" id="KW-0325">Glycoprotein</keyword>
<dbReference type="Gene3D" id="2.60.120.620">
    <property type="entry name" value="q2cbj1_9rhob like domain"/>
    <property type="match status" value="1"/>
</dbReference>
<evidence type="ECO:0000256" key="17">
    <source>
        <dbReference type="SAM" id="SignalP"/>
    </source>
</evidence>
<comment type="caution">
    <text evidence="19">The sequence shown here is derived from an EMBL/GenBank/DDBJ whole genome shotgun (WGS) entry which is preliminary data.</text>
</comment>
<comment type="function">
    <text evidence="2">Catalyzes the post-translational formation of 4-hydroxyproline in -Xaa-Pro-Gly- sequences in collagens and other proteins.</text>
</comment>
<evidence type="ECO:0000256" key="14">
    <source>
        <dbReference type="ARBA" id="ARBA00023004"/>
    </source>
</evidence>
<protein>
    <recommendedName>
        <fullName evidence="6">procollagen-proline 4-dioxygenase</fullName>
        <ecNumber evidence="6">1.14.11.2</ecNumber>
    </recommendedName>
</protein>
<feature type="compositionally biased region" description="Basic and acidic residues" evidence="16">
    <location>
        <begin position="639"/>
        <end position="654"/>
    </location>
</feature>
<evidence type="ECO:0000256" key="3">
    <source>
        <dbReference type="ARBA" id="ARBA00004319"/>
    </source>
</evidence>
<keyword evidence="13" id="KW-0560">Oxidoreductase</keyword>
<sequence length="847" mass="98153">MFNRLTLSLLCFAFLIKDCSVLEDERFIEPVKDFSYKDIELTQEEVKIAQLPVNEGEDKDNDIDQEPEYEDEYTHQEHFSESLQQFLNDHLESKRKLAKPDYAYSPYDLFNLVRAEESLYKTLKTYVTKVDQKLKILKSYLRDYDDSSGLVERTLGSKTRLEQRAQAIVSNPLTSYRLIRRFAKTLPNVWVTIADNLEQEARLWNQLTNTHLTYWPPTEQDWKESIHALFRIQLYNGIHAKGLGNGKLGELTSNVRLTVEQCMEIGLEAVALDQHDDALEWLRLAQTTHMSMEKDDTEIDSLYLNKVLASAIDQHNAAYDKYETKLEKDDPKPYLFTEKVLEPPHIDILEKYSVSVKELAKEFRDYEEYGYHTKFNFFNLCSGESLQTEAEKSRLHCWLEKSKHPYFYIRPMQLELLNEDPYLVQIYNVIGDKLIEEIRNKSISLLKRSSVVNFDDPTASTVSQVRTSSQTWIQSHECKNQGKYRNLLNLVEKITGLHVIKDGSSEQLQVACYGTSHHYDEHLDAIQDPRRTIELGERIATFMFYLSAVEQGGTTAFPVLGTAAKPIQGSGVFWYNLKKNGEPDKRTFHGGCPIVHGIKWGPTIMFERDGKRFFSCSAFRSRKLCPFYMTEEQWSVSKAEERKADHQRAQKRSPDGLSDVEEISNSKKMRTEKINHPLSFPNQRDKGEAQYHFNEKTVQYFMNHFRSLEFDSVLCVGTPSLHQHITSSNQKGLQSFLLDIDDRFVKLYQSRFALYNMCNHHFFHESSKYQKFLASARKLAIVVDPPFGVKVELIWHGCLSGVINDFKRANEAAVNNKTDSKLINVFCGYCVLQTVGLENGIKYQICN</sequence>
<keyword evidence="14" id="KW-0408">Iron</keyword>
<feature type="chain" id="PRO_5045984453" description="procollagen-proline 4-dioxygenase" evidence="17">
    <location>
        <begin position="22"/>
        <end position="847"/>
    </location>
</feature>
<feature type="signal peptide" evidence="17">
    <location>
        <begin position="1"/>
        <end position="21"/>
    </location>
</feature>
<keyword evidence="17" id="KW-0732">Signal</keyword>
<evidence type="ECO:0000313" key="19">
    <source>
        <dbReference type="EMBL" id="CAL8139599.1"/>
    </source>
</evidence>
<feature type="domain" description="Fe2OG dioxygenase" evidence="18">
    <location>
        <begin position="504"/>
        <end position="623"/>
    </location>
</feature>
<dbReference type="InterPro" id="IPR041370">
    <property type="entry name" value="Mlase_EEF1AKMT1/ZCCHC4"/>
</dbReference>
<dbReference type="PROSITE" id="PS51471">
    <property type="entry name" value="FE2OG_OXY"/>
    <property type="match status" value="1"/>
</dbReference>
<evidence type="ECO:0000256" key="16">
    <source>
        <dbReference type="SAM" id="MobiDB-lite"/>
    </source>
</evidence>
<keyword evidence="9" id="KW-0808">Transferase</keyword>
<dbReference type="InterPro" id="IPR039846">
    <property type="entry name" value="ZCCHC4"/>
</dbReference>
<dbReference type="Pfam" id="PF10237">
    <property type="entry name" value="N6-adenineMlase"/>
    <property type="match status" value="1"/>
</dbReference>